<dbReference type="GO" id="GO:0012505">
    <property type="term" value="C:endomembrane system"/>
    <property type="evidence" value="ECO:0007669"/>
    <property type="project" value="UniProtKB-SubCell"/>
</dbReference>
<dbReference type="EMBL" id="CP114194">
    <property type="protein sequence ID" value="WAT91400.1"/>
    <property type="molecule type" value="Genomic_DNA"/>
</dbReference>
<evidence type="ECO:0000256" key="4">
    <source>
        <dbReference type="ARBA" id="ARBA00023136"/>
    </source>
</evidence>
<dbReference type="RefSeq" id="WP_005495530.1">
    <property type="nucleotide sequence ID" value="NZ_CABMHD010000004.1"/>
</dbReference>
<reference evidence="8" key="3">
    <citation type="submission" date="2022-12" db="EMBL/GenBank/DDBJ databases">
        <title>Vibrio parahaemolyticus become highly virulent by producing novel Tc toxins.</title>
        <authorList>
            <person name="Yang F."/>
            <person name="You Y."/>
            <person name="Lai Q."/>
            <person name="Xu L."/>
            <person name="Li F."/>
        </authorList>
    </citation>
    <scope>NUCLEOTIDE SEQUENCE</scope>
    <source>
        <strain evidence="8">Vp-HL-202005</strain>
    </source>
</reference>
<evidence type="ECO:0000256" key="1">
    <source>
        <dbReference type="ARBA" id="ARBA00004127"/>
    </source>
</evidence>
<name>A0A072JD47_VIBPH</name>
<evidence type="ECO:0000256" key="3">
    <source>
        <dbReference type="ARBA" id="ARBA00022989"/>
    </source>
</evidence>
<dbReference type="Proteomes" id="UP001156560">
    <property type="component" value="Chromosome 1"/>
</dbReference>
<dbReference type="AlphaFoldDB" id="A0A072JD47"/>
<evidence type="ECO:0000313" key="9">
    <source>
        <dbReference type="Proteomes" id="UP000191946"/>
    </source>
</evidence>
<evidence type="ECO:0000313" key="7">
    <source>
        <dbReference type="EMBL" id="OQK02585.1"/>
    </source>
</evidence>
<feature type="transmembrane region" description="Helical" evidence="5">
    <location>
        <begin position="36"/>
        <end position="58"/>
    </location>
</feature>
<accession>A0A072JD47</accession>
<dbReference type="Gene3D" id="1.20.120.1630">
    <property type="match status" value="1"/>
</dbReference>
<evidence type="ECO:0000313" key="8">
    <source>
        <dbReference type="EMBL" id="WAT91400.1"/>
    </source>
</evidence>
<sequence length="153" mass="17528">MRKLELKVPPVAVFMLVILLMYGLKVLTPSMNIRVPFVEFVVGALTLLSGYMGIAGVYEFRKVKTTVNPVKPDAASSVVRTGVFAFSRNPMYMALLLLIIAVGLWWQHLSVVLCGVLFVSYMNRFQIKPEEHVLERLFGDEYLDYKNQVRRWI</sequence>
<dbReference type="EMBL" id="JACVHL010000019">
    <property type="protein sequence ID" value="MCC3806870.1"/>
    <property type="molecule type" value="Genomic_DNA"/>
</dbReference>
<keyword evidence="2 5" id="KW-0812">Transmembrane</keyword>
<evidence type="ECO:0000256" key="5">
    <source>
        <dbReference type="SAM" id="Phobius"/>
    </source>
</evidence>
<proteinExistence type="predicted"/>
<dbReference type="EMBL" id="LHQV01000006">
    <property type="protein sequence ID" value="OQK02585.1"/>
    <property type="molecule type" value="Genomic_DNA"/>
</dbReference>
<dbReference type="PANTHER" id="PTHR43847:SF1">
    <property type="entry name" value="BLL3993 PROTEIN"/>
    <property type="match status" value="1"/>
</dbReference>
<dbReference type="Pfam" id="PF04191">
    <property type="entry name" value="PEMT"/>
    <property type="match status" value="1"/>
</dbReference>
<keyword evidence="9" id="KW-1185">Reference proteome</keyword>
<reference evidence="7 9" key="1">
    <citation type="submission" date="2015-08" db="EMBL/GenBank/DDBJ databases">
        <title>Draft Genome Sequences of Vibrio parahaemolyticus Strains.</title>
        <authorList>
            <person name="Gonzalez-Escalona N."/>
            <person name="DePaola A."/>
        </authorList>
    </citation>
    <scope>NUCLEOTIDE SEQUENCE [LARGE SCALE GENOMIC DNA]</scope>
    <source>
        <strain evidence="7 9">CFSAN001621</strain>
    </source>
</reference>
<gene>
    <name evidence="7" type="ORF">AKG60_04900</name>
    <name evidence="6" type="ORF">IB292_17765</name>
    <name evidence="8" type="ORF">O1Q84_06145</name>
</gene>
<evidence type="ECO:0000313" key="6">
    <source>
        <dbReference type="EMBL" id="MCC3806870.1"/>
    </source>
</evidence>
<feature type="transmembrane region" description="Helical" evidence="5">
    <location>
        <begin position="6"/>
        <end position="24"/>
    </location>
</feature>
<feature type="transmembrane region" description="Helical" evidence="5">
    <location>
        <begin position="92"/>
        <end position="119"/>
    </location>
</feature>
<comment type="subcellular location">
    <subcellularLocation>
        <location evidence="1">Endomembrane system</location>
        <topology evidence="1">Multi-pass membrane protein</topology>
    </subcellularLocation>
</comment>
<dbReference type="Proteomes" id="UP000191946">
    <property type="component" value="Unassembled WGS sequence"/>
</dbReference>
<dbReference type="InterPro" id="IPR052527">
    <property type="entry name" value="Metal_cation-efflux_comp"/>
</dbReference>
<evidence type="ECO:0000256" key="2">
    <source>
        <dbReference type="ARBA" id="ARBA00022692"/>
    </source>
</evidence>
<keyword evidence="4 5" id="KW-0472">Membrane</keyword>
<reference evidence="6" key="2">
    <citation type="submission" date="2020-09" db="EMBL/GenBank/DDBJ databases">
        <title>Genome sequence of Vibrio parahaemolyticus isolates.</title>
        <authorList>
            <person name="Hammerl J.A."/>
            <person name="Strauch E."/>
        </authorList>
    </citation>
    <scope>NUCLEOTIDE SEQUENCE</scope>
    <source>
        <strain evidence="6">17-VB00146</strain>
    </source>
</reference>
<dbReference type="PANTHER" id="PTHR43847">
    <property type="entry name" value="BLL3993 PROTEIN"/>
    <property type="match status" value="1"/>
</dbReference>
<dbReference type="Proteomes" id="UP000726777">
    <property type="component" value="Unassembled WGS sequence"/>
</dbReference>
<dbReference type="InterPro" id="IPR007318">
    <property type="entry name" value="Phopholipid_MeTrfase"/>
</dbReference>
<organism evidence="6 10">
    <name type="scientific">Vibrio parahaemolyticus</name>
    <dbReference type="NCBI Taxonomy" id="670"/>
    <lineage>
        <taxon>Bacteria</taxon>
        <taxon>Pseudomonadati</taxon>
        <taxon>Pseudomonadota</taxon>
        <taxon>Gammaproteobacteria</taxon>
        <taxon>Vibrionales</taxon>
        <taxon>Vibrionaceae</taxon>
        <taxon>Vibrio</taxon>
    </lineage>
</organism>
<evidence type="ECO:0000313" key="10">
    <source>
        <dbReference type="Proteomes" id="UP000726777"/>
    </source>
</evidence>
<protein>
    <submittedName>
        <fullName evidence="6">Isoprenylcysteine carboxylmethyltransferase family protein</fullName>
    </submittedName>
</protein>
<keyword evidence="3 5" id="KW-1133">Transmembrane helix</keyword>